<dbReference type="PROSITE" id="PS50893">
    <property type="entry name" value="ABC_TRANSPORTER_2"/>
    <property type="match status" value="1"/>
</dbReference>
<dbReference type="Pfam" id="PF00005">
    <property type="entry name" value="ABC_tran"/>
    <property type="match status" value="1"/>
</dbReference>
<organism evidence="6 7">
    <name type="scientific">[Brevibacterium] flavum</name>
    <dbReference type="NCBI Taxonomy" id="92706"/>
    <lineage>
        <taxon>Bacteria</taxon>
        <taxon>Bacillati</taxon>
        <taxon>Actinomycetota</taxon>
        <taxon>Actinomycetes</taxon>
        <taxon>Mycobacteriales</taxon>
        <taxon>Corynebacteriaceae</taxon>
        <taxon>Corynebacterium</taxon>
    </lineage>
</organism>
<dbReference type="SUPFAM" id="SSF52540">
    <property type="entry name" value="P-loop containing nucleoside triphosphate hydrolases"/>
    <property type="match status" value="1"/>
</dbReference>
<keyword evidence="3" id="KW-0067">ATP-binding</keyword>
<evidence type="ECO:0000256" key="3">
    <source>
        <dbReference type="ARBA" id="ARBA00022840"/>
    </source>
</evidence>
<dbReference type="EMBL" id="CP011309">
    <property type="protein sequence ID" value="AKF26719.1"/>
    <property type="molecule type" value="Genomic_DNA"/>
</dbReference>
<proteinExistence type="predicted"/>
<evidence type="ECO:0000256" key="2">
    <source>
        <dbReference type="ARBA" id="ARBA00022741"/>
    </source>
</evidence>
<evidence type="ECO:0000256" key="1">
    <source>
        <dbReference type="ARBA" id="ARBA00022448"/>
    </source>
</evidence>
<dbReference type="InterPro" id="IPR003593">
    <property type="entry name" value="AAA+_ATPase"/>
</dbReference>
<dbReference type="FunFam" id="3.40.50.300:FF:000134">
    <property type="entry name" value="Iron-enterobactin ABC transporter ATP-binding protein"/>
    <property type="match status" value="1"/>
</dbReference>
<dbReference type="RefSeq" id="WP_003863642.1">
    <property type="nucleotide sequence ID" value="NZ_CP011309.1"/>
</dbReference>
<keyword evidence="7" id="KW-1185">Reference proteome</keyword>
<dbReference type="SMART" id="SM00382">
    <property type="entry name" value="AAA"/>
    <property type="match status" value="1"/>
</dbReference>
<dbReference type="GO" id="GO:0016887">
    <property type="term" value="F:ATP hydrolysis activity"/>
    <property type="evidence" value="ECO:0007669"/>
    <property type="project" value="InterPro"/>
</dbReference>
<dbReference type="CDD" id="cd03214">
    <property type="entry name" value="ABC_Iron-Siderophores_B12_Hemin"/>
    <property type="match status" value="1"/>
</dbReference>
<gene>
    <name evidence="6" type="ORF">YH66_03690</name>
</gene>
<keyword evidence="1" id="KW-0813">Transport</keyword>
<evidence type="ECO:0000259" key="5">
    <source>
        <dbReference type="PROSITE" id="PS50893"/>
    </source>
</evidence>
<evidence type="ECO:0000256" key="4">
    <source>
        <dbReference type="ARBA" id="ARBA00022967"/>
    </source>
</evidence>
<dbReference type="AlphaFoldDB" id="A0A0F6SQS5"/>
<accession>A0A0F6SQS5</accession>
<evidence type="ECO:0000313" key="6">
    <source>
        <dbReference type="EMBL" id="AKF26719.1"/>
    </source>
</evidence>
<dbReference type="HOGENOM" id="CLU_000604_1_11_11"/>
<dbReference type="Proteomes" id="UP000034037">
    <property type="component" value="Chromosome"/>
</dbReference>
<sequence length="260" mass="27746">MPQLVEIRDLNVEFPTRRAVKNVSFSAPAGKVTALIGPNGAGKSTALSAIAGLVESTGEVMVGGSGVASKSAKARARLLSLVPQNTELRIGFSARDVVAMGRYPHRGRFAVETDADRRATDDALRAINALDIAEQPVNELSGGQQQLIHIGRALAQDTAVVLLDEPVSALDLRHQVEVLQLLRARANSGTTVIVVLHDLNHVARWCDHAVLMADGEVVSQGDIREVLEPATLSTVYGLPIAVRDDPETSSLRVIPHPNPF</sequence>
<name>A0A0F6SQS5_9CORY</name>
<dbReference type="Gene3D" id="3.40.50.300">
    <property type="entry name" value="P-loop containing nucleotide triphosphate hydrolases"/>
    <property type="match status" value="1"/>
</dbReference>
<reference evidence="6 7" key="1">
    <citation type="submission" date="2015-04" db="EMBL/GenBank/DDBJ databases">
        <title>Complete Genome Sequence of Brevibacterium flavum ATCC 15168.</title>
        <authorList>
            <person name="Ahn J."/>
            <person name="Park G."/>
            <person name="Jeon W."/>
            <person name="Jang Y."/>
            <person name="Jang M."/>
            <person name="Lee H."/>
            <person name="Lee H."/>
        </authorList>
    </citation>
    <scope>NUCLEOTIDE SEQUENCE [LARGE SCALE GENOMIC DNA]</scope>
    <source>
        <strain evidence="6 7">ATCC 15168</strain>
    </source>
</reference>
<dbReference type="PATRIC" id="fig|92706.3.peg.761"/>
<evidence type="ECO:0000313" key="7">
    <source>
        <dbReference type="Proteomes" id="UP000034037"/>
    </source>
</evidence>
<protein>
    <submittedName>
        <fullName evidence="6">ABC transporter ATPase</fullName>
    </submittedName>
</protein>
<keyword evidence="4" id="KW-1278">Translocase</keyword>
<keyword evidence="2" id="KW-0547">Nucleotide-binding</keyword>
<dbReference type="InterPro" id="IPR003439">
    <property type="entry name" value="ABC_transporter-like_ATP-bd"/>
</dbReference>
<dbReference type="PANTHER" id="PTHR42794">
    <property type="entry name" value="HEMIN IMPORT ATP-BINDING PROTEIN HMUV"/>
    <property type="match status" value="1"/>
</dbReference>
<dbReference type="PANTHER" id="PTHR42794:SF1">
    <property type="entry name" value="HEMIN IMPORT ATP-BINDING PROTEIN HMUV"/>
    <property type="match status" value="1"/>
</dbReference>
<feature type="domain" description="ABC transporter" evidence="5">
    <location>
        <begin position="5"/>
        <end position="239"/>
    </location>
</feature>
<dbReference type="GO" id="GO:0005524">
    <property type="term" value="F:ATP binding"/>
    <property type="evidence" value="ECO:0007669"/>
    <property type="project" value="UniProtKB-KW"/>
</dbReference>
<dbReference type="InterPro" id="IPR027417">
    <property type="entry name" value="P-loop_NTPase"/>
</dbReference>